<evidence type="ECO:0000256" key="2">
    <source>
        <dbReference type="ARBA" id="ARBA00010072"/>
    </source>
</evidence>
<evidence type="ECO:0000256" key="3">
    <source>
        <dbReference type="ARBA" id="ARBA00022448"/>
    </source>
</evidence>
<evidence type="ECO:0000256" key="1">
    <source>
        <dbReference type="ARBA" id="ARBA00004429"/>
    </source>
</evidence>
<feature type="transmembrane region" description="Helical" evidence="8">
    <location>
        <begin position="39"/>
        <end position="57"/>
    </location>
</feature>
<dbReference type="InterPro" id="IPR000515">
    <property type="entry name" value="MetI-like"/>
</dbReference>
<name>A0A4V2VQM1_9BURK</name>
<dbReference type="AlphaFoldDB" id="A0A4V2VQM1"/>
<feature type="transmembrane region" description="Helical" evidence="8">
    <location>
        <begin position="238"/>
        <end position="256"/>
    </location>
</feature>
<comment type="similarity">
    <text evidence="2">Belongs to the binding-protein-dependent transport system permease family. HisMQ subfamily.</text>
</comment>
<comment type="caution">
    <text evidence="11">The sequence shown here is derived from an EMBL/GenBank/DDBJ whole genome shotgun (WGS) entry which is preliminary data.</text>
</comment>
<evidence type="ECO:0000256" key="6">
    <source>
        <dbReference type="ARBA" id="ARBA00022989"/>
    </source>
</evidence>
<feature type="transmembrane region" description="Helical" evidence="8">
    <location>
        <begin position="340"/>
        <end position="358"/>
    </location>
</feature>
<dbReference type="GO" id="GO:0022857">
    <property type="term" value="F:transmembrane transporter activity"/>
    <property type="evidence" value="ECO:0007669"/>
    <property type="project" value="InterPro"/>
</dbReference>
<comment type="subcellular location">
    <subcellularLocation>
        <location evidence="1">Cell inner membrane</location>
        <topology evidence="1">Multi-pass membrane protein</topology>
    </subcellularLocation>
    <subcellularLocation>
        <location evidence="8">Cell membrane</location>
        <topology evidence="8">Multi-pass membrane protein</topology>
    </subcellularLocation>
</comment>
<evidence type="ECO:0000256" key="8">
    <source>
        <dbReference type="RuleBase" id="RU363032"/>
    </source>
</evidence>
<dbReference type="InterPro" id="IPR010065">
    <property type="entry name" value="AA_ABC_transptr_permease_3TM"/>
</dbReference>
<dbReference type="RefSeq" id="WP_132477656.1">
    <property type="nucleotide sequence ID" value="NZ_JBHRVM010000001.1"/>
</dbReference>
<organism evidence="11 12">
    <name type="scientific">Paracandidimonas soli</name>
    <dbReference type="NCBI Taxonomy" id="1917182"/>
    <lineage>
        <taxon>Bacteria</taxon>
        <taxon>Pseudomonadati</taxon>
        <taxon>Pseudomonadota</taxon>
        <taxon>Betaproteobacteria</taxon>
        <taxon>Burkholderiales</taxon>
        <taxon>Alcaligenaceae</taxon>
        <taxon>Paracandidimonas</taxon>
    </lineage>
</organism>
<protein>
    <submittedName>
        <fullName evidence="11">Amino acid ABC transporter membrane protein 2 (PAAT family)</fullName>
    </submittedName>
</protein>
<evidence type="ECO:0000256" key="5">
    <source>
        <dbReference type="ARBA" id="ARBA00022692"/>
    </source>
</evidence>
<feature type="transmembrane region" description="Helical" evidence="8">
    <location>
        <begin position="133"/>
        <end position="154"/>
    </location>
</feature>
<dbReference type="OrthoDB" id="9771188at2"/>
<dbReference type="InterPro" id="IPR035906">
    <property type="entry name" value="MetI-like_sf"/>
</dbReference>
<evidence type="ECO:0000256" key="7">
    <source>
        <dbReference type="ARBA" id="ARBA00023136"/>
    </source>
</evidence>
<dbReference type="Gene3D" id="1.10.3720.10">
    <property type="entry name" value="MetI-like"/>
    <property type="match status" value="1"/>
</dbReference>
<reference evidence="11 12" key="1">
    <citation type="submission" date="2019-03" db="EMBL/GenBank/DDBJ databases">
        <title>Genomic Encyclopedia of Type Strains, Phase IV (KMG-IV): sequencing the most valuable type-strain genomes for metagenomic binning, comparative biology and taxonomic classification.</title>
        <authorList>
            <person name="Goeker M."/>
        </authorList>
    </citation>
    <scope>NUCLEOTIDE SEQUENCE [LARGE SCALE GENOMIC DNA]</scope>
    <source>
        <strain evidence="11 12">DSM 100048</strain>
    </source>
</reference>
<dbReference type="InterPro" id="IPR043429">
    <property type="entry name" value="ArtM/GltK/GlnP/TcyL/YhdX-like"/>
</dbReference>
<feature type="domain" description="ABC transmembrane type-1" evidence="10">
    <location>
        <begin position="161"/>
        <end position="353"/>
    </location>
</feature>
<keyword evidence="7 8" id="KW-0472">Membrane</keyword>
<dbReference type="PROSITE" id="PS50928">
    <property type="entry name" value="ABC_TM1"/>
    <property type="match status" value="1"/>
</dbReference>
<gene>
    <name evidence="11" type="ORF">EV686_10852</name>
</gene>
<feature type="compositionally biased region" description="Low complexity" evidence="9">
    <location>
        <begin position="1"/>
        <end position="16"/>
    </location>
</feature>
<evidence type="ECO:0000256" key="4">
    <source>
        <dbReference type="ARBA" id="ARBA00022475"/>
    </source>
</evidence>
<dbReference type="GO" id="GO:0043190">
    <property type="term" value="C:ATP-binding cassette (ABC) transporter complex"/>
    <property type="evidence" value="ECO:0007669"/>
    <property type="project" value="InterPro"/>
</dbReference>
<keyword evidence="12" id="KW-1185">Reference proteome</keyword>
<dbReference type="Pfam" id="PF00528">
    <property type="entry name" value="BPD_transp_1"/>
    <property type="match status" value="1"/>
</dbReference>
<evidence type="ECO:0000256" key="9">
    <source>
        <dbReference type="SAM" id="MobiDB-lite"/>
    </source>
</evidence>
<feature type="region of interest" description="Disordered" evidence="9">
    <location>
        <begin position="1"/>
        <end position="21"/>
    </location>
</feature>
<dbReference type="Proteomes" id="UP000294692">
    <property type="component" value="Unassembled WGS sequence"/>
</dbReference>
<evidence type="ECO:0000259" key="10">
    <source>
        <dbReference type="PROSITE" id="PS50928"/>
    </source>
</evidence>
<dbReference type="SUPFAM" id="SSF161098">
    <property type="entry name" value="MetI-like"/>
    <property type="match status" value="1"/>
</dbReference>
<keyword evidence="6 8" id="KW-1133">Transmembrane helix</keyword>
<feature type="transmembrane region" description="Helical" evidence="8">
    <location>
        <begin position="309"/>
        <end position="328"/>
    </location>
</feature>
<evidence type="ECO:0000313" key="11">
    <source>
        <dbReference type="EMBL" id="TCU95209.1"/>
    </source>
</evidence>
<proteinExistence type="inferred from homology"/>
<keyword evidence="4" id="KW-1003">Cell membrane</keyword>
<dbReference type="PANTHER" id="PTHR30614">
    <property type="entry name" value="MEMBRANE COMPONENT OF AMINO ACID ABC TRANSPORTER"/>
    <property type="match status" value="1"/>
</dbReference>
<keyword evidence="3 8" id="KW-0813">Transport</keyword>
<feature type="transmembrane region" description="Helical" evidence="8">
    <location>
        <begin position="166"/>
        <end position="189"/>
    </location>
</feature>
<keyword evidence="5 8" id="KW-0812">Transmembrane</keyword>
<dbReference type="CDD" id="cd06261">
    <property type="entry name" value="TM_PBP2"/>
    <property type="match status" value="1"/>
</dbReference>
<dbReference type="NCBIfam" id="TIGR01726">
    <property type="entry name" value="HEQRo_perm_3TM"/>
    <property type="match status" value="1"/>
</dbReference>
<dbReference type="EMBL" id="SMBX01000008">
    <property type="protein sequence ID" value="TCU95209.1"/>
    <property type="molecule type" value="Genomic_DNA"/>
</dbReference>
<sequence>MSAAAVRSRVQVSAPAERPSPLRRGGLASRIRQGLFNNVHNTVLSVIMLVVMGYVGWHTLRWAVLDAVWHADDAAVCKQAAGACWAIVGEKYRLILFGTFPYEEQWRAFLAVVLILVLSIASGFRRLWSRRLLLAWIALLPIVLVLMLGGVFGLRPTGTHLWGGLPLTLIMAIVTVAFGLPGAIFLALGRRSQLPAIKALCIGITEITRGLPLLVVLFMAAIMLPLFLPTTFRIDKLVSAQIAMVVYFAAYAAEIVRGGLQAVPRGQYEAAEAAGLKYGQRMRKVILPQGLRIVIPALMNDIIRAFKNTTFVSILGLYDILGATGAATQDPQWVQFAPEAYLFVFALYFVFCFSMSKYSESLSRHLSQGRNY</sequence>
<dbReference type="GO" id="GO:0006865">
    <property type="term" value="P:amino acid transport"/>
    <property type="evidence" value="ECO:0007669"/>
    <property type="project" value="TreeGrafter"/>
</dbReference>
<feature type="transmembrane region" description="Helical" evidence="8">
    <location>
        <begin position="210"/>
        <end position="232"/>
    </location>
</feature>
<feature type="transmembrane region" description="Helical" evidence="8">
    <location>
        <begin position="106"/>
        <end position="124"/>
    </location>
</feature>
<evidence type="ECO:0000313" key="12">
    <source>
        <dbReference type="Proteomes" id="UP000294692"/>
    </source>
</evidence>
<accession>A0A4V2VQM1</accession>
<dbReference type="PANTHER" id="PTHR30614:SF41">
    <property type="entry name" value="INNER MEMBRANE AMINO-ACID ABC TRANSPORTER PERMEASE PROTEIN YHDY"/>
    <property type="match status" value="1"/>
</dbReference>